<feature type="transmembrane region" description="Helical" evidence="2">
    <location>
        <begin position="335"/>
        <end position="359"/>
    </location>
</feature>
<organism evidence="4 5">
    <name type="scientific">Candidatus Limenecus avicola</name>
    <dbReference type="NCBI Taxonomy" id="2840847"/>
    <lineage>
        <taxon>Bacteria</taxon>
        <taxon>Bacillati</taxon>
        <taxon>Bacillota</taxon>
        <taxon>Clostridia</taxon>
        <taxon>Eubacteriales</taxon>
        <taxon>Clostridiaceae</taxon>
        <taxon>Clostridiaceae incertae sedis</taxon>
        <taxon>Candidatus Limenecus</taxon>
    </lineage>
</organism>
<feature type="transmembrane region" description="Helical" evidence="2">
    <location>
        <begin position="365"/>
        <end position="381"/>
    </location>
</feature>
<evidence type="ECO:0000259" key="3">
    <source>
        <dbReference type="SMART" id="SM00471"/>
    </source>
</evidence>
<dbReference type="InterPro" id="IPR003607">
    <property type="entry name" value="HD/PDEase_dom"/>
</dbReference>
<protein>
    <submittedName>
        <fullName evidence="4">HDIG domain-containing protein</fullName>
    </submittedName>
</protein>
<dbReference type="PANTHER" id="PTHR36442">
    <property type="entry name" value="CYCLIC-DI-AMP PHOSPHODIESTERASE PGPH"/>
    <property type="match status" value="1"/>
</dbReference>
<dbReference type="Pfam" id="PF07697">
    <property type="entry name" value="7TMR-HDED"/>
    <property type="match status" value="1"/>
</dbReference>
<feature type="transmembrane region" description="Helical" evidence="2">
    <location>
        <begin position="302"/>
        <end position="328"/>
    </location>
</feature>
<feature type="transmembrane region" description="Helical" evidence="2">
    <location>
        <begin position="426"/>
        <end position="451"/>
    </location>
</feature>
<dbReference type="Pfam" id="PF07698">
    <property type="entry name" value="7TM-7TMR_HD"/>
    <property type="match status" value="1"/>
</dbReference>
<dbReference type="Gene3D" id="1.10.3210.10">
    <property type="entry name" value="Hypothetical protein af1432"/>
    <property type="match status" value="1"/>
</dbReference>
<evidence type="ECO:0000256" key="2">
    <source>
        <dbReference type="SAM" id="Phobius"/>
    </source>
</evidence>
<comment type="caution">
    <text evidence="4">The sequence shown here is derived from an EMBL/GenBank/DDBJ whole genome shotgun (WGS) entry which is preliminary data.</text>
</comment>
<keyword evidence="2" id="KW-0812">Transmembrane</keyword>
<dbReference type="InterPro" id="IPR011624">
    <property type="entry name" value="Metal-dep_PHydrolase_7TM_extra"/>
</dbReference>
<reference evidence="4" key="1">
    <citation type="submission" date="2020-10" db="EMBL/GenBank/DDBJ databases">
        <authorList>
            <person name="Gilroy R."/>
        </authorList>
    </citation>
    <scope>NUCLEOTIDE SEQUENCE</scope>
    <source>
        <strain evidence="4">CHK154-7741</strain>
    </source>
</reference>
<accession>A0A9D1MY55</accession>
<reference evidence="4" key="2">
    <citation type="journal article" date="2021" name="PeerJ">
        <title>Extensive microbial diversity within the chicken gut microbiome revealed by metagenomics and culture.</title>
        <authorList>
            <person name="Gilroy R."/>
            <person name="Ravi A."/>
            <person name="Getino M."/>
            <person name="Pursley I."/>
            <person name="Horton D.L."/>
            <person name="Alikhan N.F."/>
            <person name="Baker D."/>
            <person name="Gharbi K."/>
            <person name="Hall N."/>
            <person name="Watson M."/>
            <person name="Adriaenssens E.M."/>
            <person name="Foster-Nyarko E."/>
            <person name="Jarju S."/>
            <person name="Secka A."/>
            <person name="Antonio M."/>
            <person name="Oren A."/>
            <person name="Chaudhuri R.R."/>
            <person name="La Ragione R."/>
            <person name="Hildebrand F."/>
            <person name="Pallen M.J."/>
        </authorList>
    </citation>
    <scope>NUCLEOTIDE SEQUENCE</scope>
    <source>
        <strain evidence="4">CHK154-7741</strain>
    </source>
</reference>
<feature type="transmembrane region" description="Helical" evidence="2">
    <location>
        <begin position="271"/>
        <end position="290"/>
    </location>
</feature>
<dbReference type="EMBL" id="DVOD01000009">
    <property type="protein sequence ID" value="HIU91708.1"/>
    <property type="molecule type" value="Genomic_DNA"/>
</dbReference>
<keyword evidence="2" id="KW-1133">Transmembrane helix</keyword>
<dbReference type="CDD" id="cd00077">
    <property type="entry name" value="HDc"/>
    <property type="match status" value="1"/>
</dbReference>
<dbReference type="InterPro" id="IPR006674">
    <property type="entry name" value="HD_domain"/>
</dbReference>
<sequence>MRKIQFINLLADTFSSSKVINLLIFILFTVIMTATLGARYYLFQSIISADGTSKRDIVAPKTIKVVDTFKTEQNKKEIAQKVEPILTPAEDTYIKNNYAMLVKSIEQIRAKDSFYSQKKDEMALLFDLENNYYKDYILNYLINSNDERLKNTLKKAEKTLTNVLNQGVTEKDFEKGNLSSMILRNTHFETSKGEIRVISALLEQVIVPNMVFDEAATELAKKNAINSVAPTVVKFEKGEKIVFAGEPVTRVKKDALQKAGYNVLELNTKGVIGIFALVCMGVITFMYYLLYYEKQFVTKNYLSVIALLSVLMSALATVLPSGASFYFLPFPALAVLISVFTNPRVAINVTTILITIIALVEQMPMQPAAVFIIVCLVAAIATSKVRYSRRFDLVKIGGEIGFAMLFLILIIYLIENSINPIDSVIVWTNTIIGTLNGLLSGIIVLGIIPLLESMFKIVTPYGLAELADNNQPLLKRLQFEAPGTFAHCLMVANLCETAAEAIGADPVLARVGALYHDIGKLKRPLFFVENQTYFGIENPHTKLNPRLSKMVITAHPKDGIDLAKEYGLPPIVQNFIVQHHGDSIASYFYNQAKMEEGADKVTEEQFRYTGPRPNMKETAILMIADSVESASRTLKDHSQEELDGMINKIIQSKLNDGQLSDSPLTLKDLKTIAAALSKNLRAAHHQRIKYHENIIQELEEKALKKKFVAPDKITTDEEEKIEKKIQKHIQKSENTEEQKENNDKRD</sequence>
<dbReference type="InterPro" id="IPR052722">
    <property type="entry name" value="PgpH_phosphodiesterase"/>
</dbReference>
<dbReference type="InterPro" id="IPR011621">
    <property type="entry name" value="Metal-dep_PHydrolase_7TM_intra"/>
</dbReference>
<proteinExistence type="predicted"/>
<dbReference type="Pfam" id="PF01966">
    <property type="entry name" value="HD"/>
    <property type="match status" value="1"/>
</dbReference>
<feature type="transmembrane region" description="Helical" evidence="2">
    <location>
        <begin position="393"/>
        <end position="414"/>
    </location>
</feature>
<dbReference type="NCBIfam" id="TIGR00277">
    <property type="entry name" value="HDIG"/>
    <property type="match status" value="1"/>
</dbReference>
<dbReference type="Proteomes" id="UP000886748">
    <property type="component" value="Unassembled WGS sequence"/>
</dbReference>
<dbReference type="InterPro" id="IPR006675">
    <property type="entry name" value="HDIG_dom"/>
</dbReference>
<feature type="region of interest" description="Disordered" evidence="1">
    <location>
        <begin position="714"/>
        <end position="746"/>
    </location>
</feature>
<gene>
    <name evidence="4" type="ORF">IAD26_01090</name>
</gene>
<evidence type="ECO:0000313" key="5">
    <source>
        <dbReference type="Proteomes" id="UP000886748"/>
    </source>
</evidence>
<dbReference type="SUPFAM" id="SSF109604">
    <property type="entry name" value="HD-domain/PDEase-like"/>
    <property type="match status" value="1"/>
</dbReference>
<feature type="transmembrane region" description="Helical" evidence="2">
    <location>
        <begin position="20"/>
        <end position="42"/>
    </location>
</feature>
<evidence type="ECO:0000256" key="1">
    <source>
        <dbReference type="SAM" id="MobiDB-lite"/>
    </source>
</evidence>
<dbReference type="SMART" id="SM00471">
    <property type="entry name" value="HDc"/>
    <property type="match status" value="1"/>
</dbReference>
<feature type="domain" description="HD/PDEase" evidence="3">
    <location>
        <begin position="480"/>
        <end position="639"/>
    </location>
</feature>
<dbReference type="AlphaFoldDB" id="A0A9D1MY55"/>
<feature type="compositionally biased region" description="Basic and acidic residues" evidence="1">
    <location>
        <begin position="720"/>
        <end position="746"/>
    </location>
</feature>
<dbReference type="PANTHER" id="PTHR36442:SF1">
    <property type="entry name" value="CYCLIC-DI-AMP PHOSPHODIESTERASE PGPH"/>
    <property type="match status" value="1"/>
</dbReference>
<name>A0A9D1MY55_9CLOT</name>
<evidence type="ECO:0000313" key="4">
    <source>
        <dbReference type="EMBL" id="HIU91708.1"/>
    </source>
</evidence>
<keyword evidence="2" id="KW-0472">Membrane</keyword>